<comment type="caution">
    <text evidence="1">The sequence shown here is derived from an EMBL/GenBank/DDBJ whole genome shotgun (WGS) entry which is preliminary data.</text>
</comment>
<proteinExistence type="predicted"/>
<organism evidence="1 2">
    <name type="scientific">Psychrobacillus psychrodurans</name>
    <dbReference type="NCBI Taxonomy" id="126157"/>
    <lineage>
        <taxon>Bacteria</taxon>
        <taxon>Bacillati</taxon>
        <taxon>Bacillota</taxon>
        <taxon>Bacilli</taxon>
        <taxon>Bacillales</taxon>
        <taxon>Bacillaceae</taxon>
        <taxon>Psychrobacillus</taxon>
    </lineage>
</organism>
<dbReference type="Proteomes" id="UP001152172">
    <property type="component" value="Unassembled WGS sequence"/>
</dbReference>
<gene>
    <name evidence="1" type="ORF">M9R61_02615</name>
</gene>
<sequence length="56" mass="6512">MPIILIYKELNHLIDDYYKCPFTHIKEQILIDINLLTDALLMVDADLQLEAPLKSV</sequence>
<keyword evidence="2" id="KW-1185">Reference proteome</keyword>
<evidence type="ECO:0000313" key="2">
    <source>
        <dbReference type="Proteomes" id="UP001152172"/>
    </source>
</evidence>
<evidence type="ECO:0000313" key="1">
    <source>
        <dbReference type="EMBL" id="MCZ8532240.1"/>
    </source>
</evidence>
<name>A0A9X3L6W7_9BACI</name>
<dbReference type="EMBL" id="JAMKBI010000002">
    <property type="protein sequence ID" value="MCZ8532240.1"/>
    <property type="molecule type" value="Genomic_DNA"/>
</dbReference>
<accession>A0A9X3L6W7</accession>
<dbReference type="RefSeq" id="WP_269920863.1">
    <property type="nucleotide sequence ID" value="NZ_JAMKBI010000002.1"/>
</dbReference>
<dbReference type="AlphaFoldDB" id="A0A9X3L6W7"/>
<protein>
    <submittedName>
        <fullName evidence="1">Uncharacterized protein</fullName>
    </submittedName>
</protein>
<reference evidence="1" key="1">
    <citation type="submission" date="2022-05" db="EMBL/GenBank/DDBJ databases">
        <authorList>
            <person name="Colautti A."/>
            <person name="Iacumin L."/>
        </authorList>
    </citation>
    <scope>NUCLEOTIDE SEQUENCE</scope>
    <source>
        <strain evidence="1">DSM 30747</strain>
    </source>
</reference>